<dbReference type="InterPro" id="IPR000269">
    <property type="entry name" value="Cu_amine_oxidase"/>
</dbReference>
<feature type="coiled-coil region" evidence="2">
    <location>
        <begin position="126"/>
        <end position="153"/>
    </location>
</feature>
<dbReference type="InterPro" id="IPR036460">
    <property type="entry name" value="Cu_amine_oxidase_C_sf"/>
</dbReference>
<feature type="compositionally biased region" description="Basic and acidic residues" evidence="3">
    <location>
        <begin position="327"/>
        <end position="337"/>
    </location>
</feature>
<keyword evidence="2" id="KW-0175">Coiled coil</keyword>
<evidence type="ECO:0000256" key="1">
    <source>
        <dbReference type="RuleBase" id="RU000672"/>
    </source>
</evidence>
<keyword evidence="1" id="KW-0186">Copper</keyword>
<keyword evidence="1" id="KW-0560">Oxidoreductase</keyword>
<accession>A0A8H3GAM3</accession>
<dbReference type="GO" id="GO:0005507">
    <property type="term" value="F:copper ion binding"/>
    <property type="evidence" value="ECO:0007669"/>
    <property type="project" value="InterPro"/>
</dbReference>
<organism evidence="5 6">
    <name type="scientific">Rhizoctonia solani</name>
    <dbReference type="NCBI Taxonomy" id="456999"/>
    <lineage>
        <taxon>Eukaryota</taxon>
        <taxon>Fungi</taxon>
        <taxon>Dikarya</taxon>
        <taxon>Basidiomycota</taxon>
        <taxon>Agaricomycotina</taxon>
        <taxon>Agaricomycetes</taxon>
        <taxon>Cantharellales</taxon>
        <taxon>Ceratobasidiaceae</taxon>
        <taxon>Rhizoctonia</taxon>
    </lineage>
</organism>
<proteinExistence type="inferred from homology"/>
<comment type="caution">
    <text evidence="5">The sequence shown here is derived from an EMBL/GenBank/DDBJ whole genome shotgun (WGS) entry which is preliminary data.</text>
</comment>
<feature type="region of interest" description="Disordered" evidence="3">
    <location>
        <begin position="237"/>
        <end position="298"/>
    </location>
</feature>
<dbReference type="InterPro" id="IPR015798">
    <property type="entry name" value="Cu_amine_oxidase_C"/>
</dbReference>
<comment type="cofactor">
    <cofactor evidence="1">
        <name>Cu cation</name>
        <dbReference type="ChEBI" id="CHEBI:23378"/>
    </cofactor>
    <text evidence="1">Contains 1 topaquinone per subunit.</text>
</comment>
<dbReference type="AlphaFoldDB" id="A0A8H3GAM3"/>
<feature type="compositionally biased region" description="Polar residues" evidence="3">
    <location>
        <begin position="101"/>
        <end position="115"/>
    </location>
</feature>
<keyword evidence="1" id="KW-0479">Metal-binding</keyword>
<dbReference type="PANTHER" id="PTHR10638:SF20">
    <property type="entry name" value="AMINE OXIDASE"/>
    <property type="match status" value="1"/>
</dbReference>
<dbReference type="GO" id="GO:0009308">
    <property type="term" value="P:amine metabolic process"/>
    <property type="evidence" value="ECO:0007669"/>
    <property type="project" value="UniProtKB-UniRule"/>
</dbReference>
<dbReference type="SUPFAM" id="SSF49998">
    <property type="entry name" value="Amine oxidase catalytic domain"/>
    <property type="match status" value="1"/>
</dbReference>
<evidence type="ECO:0000313" key="5">
    <source>
        <dbReference type="EMBL" id="CAE6442035.1"/>
    </source>
</evidence>
<dbReference type="GO" id="GO:0048038">
    <property type="term" value="F:quinone binding"/>
    <property type="evidence" value="ECO:0007669"/>
    <property type="project" value="InterPro"/>
</dbReference>
<evidence type="ECO:0000256" key="2">
    <source>
        <dbReference type="SAM" id="Coils"/>
    </source>
</evidence>
<dbReference type="Gene3D" id="2.70.98.20">
    <property type="entry name" value="Copper amine oxidase, catalytic domain"/>
    <property type="match status" value="1"/>
</dbReference>
<evidence type="ECO:0000256" key="3">
    <source>
        <dbReference type="SAM" id="MobiDB-lite"/>
    </source>
</evidence>
<reference evidence="5" key="1">
    <citation type="submission" date="2021-01" db="EMBL/GenBank/DDBJ databases">
        <authorList>
            <person name="Kaushik A."/>
        </authorList>
    </citation>
    <scope>NUCLEOTIDE SEQUENCE</scope>
    <source>
        <strain evidence="5">AG6-10EEA</strain>
    </source>
</reference>
<protein>
    <recommendedName>
        <fullName evidence="1">Amine oxidase</fullName>
        <ecNumber evidence="1">1.4.3.-</ecNumber>
    </recommendedName>
</protein>
<dbReference type="GO" id="GO:0008131">
    <property type="term" value="F:primary methylamine oxidase activity"/>
    <property type="evidence" value="ECO:0007669"/>
    <property type="project" value="InterPro"/>
</dbReference>
<dbReference type="EC" id="1.4.3.-" evidence="1"/>
<name>A0A8H3GAM3_9AGAM</name>
<dbReference type="PANTHER" id="PTHR10638">
    <property type="entry name" value="COPPER AMINE OXIDASE"/>
    <property type="match status" value="1"/>
</dbReference>
<sequence length="604" mass="65207">MPPRKILGLTPPPQPVNIDTPRATHHKRGNDVEAASVPKAKRKKQTPASAPALHPDTYEVVNTGTMDVPTAASAAPTEKKKIKKKAAQQGGDVGMSPPGNPLTSNHPGTATTGTSRRIKKLSSLAKKVLEQNAKETSKEEAQVKRKQEKAQKATIHETPKATAAFLAGTQTQTIYTNISITPIEARPTTAVSQRAKQTGLKKLIQQCVANRHRNPPLSTSSTTSALVYDVDGASANLHSRGSSAVPPSRGPTVSRASSTVPSAARSESIPLASDFSRETTTEPPTRAQYPETSATLATEVAPRVPLSFIVARFGGPIPGPAPTPAKSESESESKPEPKANANAKVQVTLSSSEDQGEGESEGEEGSSPKSKFQVLEASLSSDNESDVTKPWFDAEDGPTRQLRINRTWVPTEFQVNFGANGQTAYLIANKNETNQWGYPRAYRFQPGLHAIHNPVQGAPILLNNARWGEWDLMIAKRKDTEPSSSTTWNQHLPITPPVDFSKIFEPPESIDQEDLVIYANLGMHHIPRAEDTPNTLFTDTRSSFILSPFNYFDDEPSRDIRNAILMQANEGGKYAVQESSVEETTCAPRALPGVAYTGQTVLSV</sequence>
<feature type="compositionally biased region" description="Acidic residues" evidence="3">
    <location>
        <begin position="354"/>
        <end position="364"/>
    </location>
</feature>
<evidence type="ECO:0000259" key="4">
    <source>
        <dbReference type="Pfam" id="PF01179"/>
    </source>
</evidence>
<dbReference type="EMBL" id="CAJMXA010000759">
    <property type="protein sequence ID" value="CAE6442035.1"/>
    <property type="molecule type" value="Genomic_DNA"/>
</dbReference>
<dbReference type="GO" id="GO:0005886">
    <property type="term" value="C:plasma membrane"/>
    <property type="evidence" value="ECO:0007669"/>
    <property type="project" value="TreeGrafter"/>
</dbReference>
<feature type="region of interest" description="Disordered" evidence="3">
    <location>
        <begin position="1"/>
        <end position="117"/>
    </location>
</feature>
<comment type="similarity">
    <text evidence="1">Belongs to the copper/topaquinone oxidase family.</text>
</comment>
<comment type="PTM">
    <text evidence="1">Topaquinone (TPQ) is generated by copper-dependent autoxidation of a specific tyrosyl residue.</text>
</comment>
<evidence type="ECO:0000313" key="6">
    <source>
        <dbReference type="Proteomes" id="UP000663853"/>
    </source>
</evidence>
<dbReference type="Pfam" id="PF01179">
    <property type="entry name" value="Cu_amine_oxid"/>
    <property type="match status" value="1"/>
</dbReference>
<feature type="domain" description="Copper amine oxidase catalytic" evidence="4">
    <location>
        <begin position="389"/>
        <end position="557"/>
    </location>
</feature>
<gene>
    <name evidence="5" type="ORF">RDB_LOCUS37723</name>
</gene>
<dbReference type="Proteomes" id="UP000663853">
    <property type="component" value="Unassembled WGS sequence"/>
</dbReference>
<feature type="region of interest" description="Disordered" evidence="3">
    <location>
        <begin position="316"/>
        <end position="371"/>
    </location>
</feature>
<keyword evidence="1" id="KW-0801">TPQ</keyword>